<keyword evidence="1" id="KW-0175">Coiled coil</keyword>
<protein>
    <recommendedName>
        <fullName evidence="4">Protein CIP2A</fullName>
    </recommendedName>
</protein>
<dbReference type="AlphaFoldDB" id="A0A9N9TQY9"/>
<evidence type="ECO:0000313" key="3">
    <source>
        <dbReference type="Proteomes" id="UP001153712"/>
    </source>
</evidence>
<name>A0A9N9TQY9_PHYSR</name>
<feature type="coiled-coil region" evidence="1">
    <location>
        <begin position="694"/>
        <end position="756"/>
    </location>
</feature>
<organism evidence="2 3">
    <name type="scientific">Phyllotreta striolata</name>
    <name type="common">Striped flea beetle</name>
    <name type="synonym">Crioceris striolata</name>
    <dbReference type="NCBI Taxonomy" id="444603"/>
    <lineage>
        <taxon>Eukaryota</taxon>
        <taxon>Metazoa</taxon>
        <taxon>Ecdysozoa</taxon>
        <taxon>Arthropoda</taxon>
        <taxon>Hexapoda</taxon>
        <taxon>Insecta</taxon>
        <taxon>Pterygota</taxon>
        <taxon>Neoptera</taxon>
        <taxon>Endopterygota</taxon>
        <taxon>Coleoptera</taxon>
        <taxon>Polyphaga</taxon>
        <taxon>Cucujiformia</taxon>
        <taxon>Chrysomeloidea</taxon>
        <taxon>Chrysomelidae</taxon>
        <taxon>Galerucinae</taxon>
        <taxon>Alticini</taxon>
        <taxon>Phyllotreta</taxon>
    </lineage>
</organism>
<dbReference type="Proteomes" id="UP001153712">
    <property type="component" value="Chromosome 2"/>
</dbReference>
<dbReference type="InterPro" id="IPR042510">
    <property type="entry name" value="CIP2A"/>
</dbReference>
<gene>
    <name evidence="2" type="ORF">PHYEVI_LOCUS5125</name>
</gene>
<dbReference type="Gene3D" id="1.25.10.10">
    <property type="entry name" value="Leucine-rich Repeat Variant"/>
    <property type="match status" value="1"/>
</dbReference>
<evidence type="ECO:0008006" key="4">
    <source>
        <dbReference type="Google" id="ProtNLM"/>
    </source>
</evidence>
<reference evidence="2" key="1">
    <citation type="submission" date="2022-01" db="EMBL/GenBank/DDBJ databases">
        <authorList>
            <person name="King R."/>
        </authorList>
    </citation>
    <scope>NUCLEOTIDE SEQUENCE</scope>
</reference>
<dbReference type="SUPFAM" id="SSF48371">
    <property type="entry name" value="ARM repeat"/>
    <property type="match status" value="1"/>
</dbReference>
<dbReference type="PANTHER" id="PTHR23161:SF2">
    <property type="entry name" value="PROTEIN CIP2A"/>
    <property type="match status" value="1"/>
</dbReference>
<accession>A0A9N9TQY9</accession>
<evidence type="ECO:0000313" key="2">
    <source>
        <dbReference type="EMBL" id="CAG9858738.1"/>
    </source>
</evidence>
<sequence length="775" mass="88828">MNMETSNSATDVSQHSSTSFKMKEIVEVISEYIKNRSESNAHLLNKFFQAYIATIDVSVYNPDDVYCAQFYVSVYELFKTVDPQSNIAWNCVDILTNACRNSHARIRLVESYQFVPVISRMLTTELDSSNKKRVLVLLQHLTCGIKLSYEMSYLPYLFKILCQFIEDDDQNIVCLSLSIICNLCFKNISAVSTLTRITDIKELTKFCMRRLQGSSIQLQLCKLLIIINRLYDDSIPRKTLLNLVQPTCESILESLRKNDTINLKSTIDFFIDTLKAENVEVFKEYTEYVKNIHALIDLINSRKKMDPNVTPIPPWNLDAIAYILKFIYIIESNKLANLSVLYQEILNFIIEWIPHERVTYQASLLLKLIIVNLDQFNNSKSIKILNELSPHLDFLLNLLQRESNPVNMEGYKRLGALLQLNRVICKAMSKKVELKLDEQLLTNLFAPVLSDDMTYGNLPQLNFKEENTTTTDYVNAYIHAVGLVFEVSQEDTKWLGMLLKLMESRNVHSLLAMGLAGGDSEVKQVVLELSKSPMFPTGKVAHSMENMDQLFYKKHYMNHPPATTPAYHAYPLMSYNQMENLDVLLKEVQTLIREHNISNISVSQVMELYESKLAALTQSEFAASNVSKAASEKCITLQHRLSQLSSVHNKFCQTIRQYEINLQTSKNDVNKLGIYLKEEQEKSDKELKLKEKMLHDLSKKLGEVNSKLEQSEQLLETKEQQLKTANSDINNLNNQIKRLKQMLEQKESKLVEVTGVLETITRMAASQSVLNGISS</sequence>
<dbReference type="EMBL" id="OU900095">
    <property type="protein sequence ID" value="CAG9858738.1"/>
    <property type="molecule type" value="Genomic_DNA"/>
</dbReference>
<proteinExistence type="predicted"/>
<dbReference type="InterPro" id="IPR016024">
    <property type="entry name" value="ARM-type_fold"/>
</dbReference>
<keyword evidence="3" id="KW-1185">Reference proteome</keyword>
<dbReference type="PANTHER" id="PTHR23161">
    <property type="entry name" value="PROTEIN CIP2A"/>
    <property type="match status" value="1"/>
</dbReference>
<evidence type="ECO:0000256" key="1">
    <source>
        <dbReference type="SAM" id="Coils"/>
    </source>
</evidence>
<dbReference type="OrthoDB" id="73401at2759"/>
<dbReference type="InterPro" id="IPR011989">
    <property type="entry name" value="ARM-like"/>
</dbReference>